<dbReference type="PROSITE" id="PS00708">
    <property type="entry name" value="PRO_ENDOPEP_SER"/>
    <property type="match status" value="1"/>
</dbReference>
<dbReference type="InterPro" id="IPR023302">
    <property type="entry name" value="Pept_S9A_N"/>
</dbReference>
<organism evidence="9 10">
    <name type="scientific">Streptomyces glaucosporus</name>
    <dbReference type="NCBI Taxonomy" id="284044"/>
    <lineage>
        <taxon>Bacteria</taxon>
        <taxon>Bacillati</taxon>
        <taxon>Actinomycetota</taxon>
        <taxon>Actinomycetes</taxon>
        <taxon>Kitasatosporales</taxon>
        <taxon>Streptomycetaceae</taxon>
        <taxon>Streptomyces</taxon>
    </lineage>
</organism>
<keyword evidence="4" id="KW-0645">Protease</keyword>
<dbReference type="InterPro" id="IPR002470">
    <property type="entry name" value="Peptidase_S9A"/>
</dbReference>
<feature type="domain" description="Peptidase S9A N-terminal" evidence="8">
    <location>
        <begin position="12"/>
        <end position="416"/>
    </location>
</feature>
<dbReference type="InterPro" id="IPR001375">
    <property type="entry name" value="Peptidase_S9_cat"/>
</dbReference>
<evidence type="ECO:0000259" key="7">
    <source>
        <dbReference type="Pfam" id="PF00326"/>
    </source>
</evidence>
<dbReference type="Pfam" id="PF00326">
    <property type="entry name" value="Peptidase_S9"/>
    <property type="match status" value="1"/>
</dbReference>
<evidence type="ECO:0000259" key="8">
    <source>
        <dbReference type="Pfam" id="PF02897"/>
    </source>
</evidence>
<dbReference type="SUPFAM" id="SSF53474">
    <property type="entry name" value="alpha/beta-Hydrolases"/>
    <property type="match status" value="1"/>
</dbReference>
<gene>
    <name evidence="9" type="ORF">GCM10010420_00590</name>
</gene>
<protein>
    <recommendedName>
        <fullName evidence="3">prolyl oligopeptidase</fullName>
        <ecNumber evidence="3">3.4.21.26</ecNumber>
    </recommendedName>
</protein>
<comment type="caution">
    <text evidence="9">The sequence shown here is derived from an EMBL/GenBank/DDBJ whole genome shotgun (WGS) entry which is preliminary data.</text>
</comment>
<evidence type="ECO:0000256" key="5">
    <source>
        <dbReference type="ARBA" id="ARBA00022801"/>
    </source>
</evidence>
<keyword evidence="5" id="KW-0378">Hydrolase</keyword>
<dbReference type="PRINTS" id="PR00862">
    <property type="entry name" value="PROLIGOPTASE"/>
</dbReference>
<evidence type="ECO:0000256" key="2">
    <source>
        <dbReference type="ARBA" id="ARBA00005228"/>
    </source>
</evidence>
<dbReference type="EMBL" id="BAAATJ010000001">
    <property type="protein sequence ID" value="GAA2382563.1"/>
    <property type="molecule type" value="Genomic_DNA"/>
</dbReference>
<dbReference type="PANTHER" id="PTHR42881">
    <property type="entry name" value="PROLYL ENDOPEPTIDASE"/>
    <property type="match status" value="1"/>
</dbReference>
<comment type="similarity">
    <text evidence="2">Belongs to the peptidase S9A family.</text>
</comment>
<feature type="domain" description="Peptidase S9 prolyl oligopeptidase catalytic" evidence="7">
    <location>
        <begin position="503"/>
        <end position="706"/>
    </location>
</feature>
<comment type="catalytic activity">
    <reaction evidence="1">
        <text>Hydrolysis of Pro-|-Xaa &gt;&gt; Ala-|-Xaa in oligopeptides.</text>
        <dbReference type="EC" id="3.4.21.26"/>
    </reaction>
</comment>
<dbReference type="Proteomes" id="UP001500058">
    <property type="component" value="Unassembled WGS sequence"/>
</dbReference>
<reference evidence="10" key="1">
    <citation type="journal article" date="2019" name="Int. J. Syst. Evol. Microbiol.">
        <title>The Global Catalogue of Microorganisms (GCM) 10K type strain sequencing project: providing services to taxonomists for standard genome sequencing and annotation.</title>
        <authorList>
            <consortium name="The Broad Institute Genomics Platform"/>
            <consortium name="The Broad Institute Genome Sequencing Center for Infectious Disease"/>
            <person name="Wu L."/>
            <person name="Ma J."/>
        </authorList>
    </citation>
    <scope>NUCLEOTIDE SEQUENCE [LARGE SCALE GENOMIC DNA]</scope>
    <source>
        <strain evidence="10">JCM 6921</strain>
    </source>
</reference>
<dbReference type="Gene3D" id="2.130.10.120">
    <property type="entry name" value="Prolyl oligopeptidase, N-terminal domain"/>
    <property type="match status" value="1"/>
</dbReference>
<keyword evidence="10" id="KW-1185">Reference proteome</keyword>
<dbReference type="Gene3D" id="3.40.50.1820">
    <property type="entry name" value="alpha/beta hydrolase"/>
    <property type="match status" value="1"/>
</dbReference>
<proteinExistence type="inferred from homology"/>
<dbReference type="EC" id="3.4.21.26" evidence="3"/>
<dbReference type="Pfam" id="PF02897">
    <property type="entry name" value="Peptidase_S9_N"/>
    <property type="match status" value="1"/>
</dbReference>
<keyword evidence="6" id="KW-0720">Serine protease</keyword>
<dbReference type="InterPro" id="IPR029058">
    <property type="entry name" value="AB_hydrolase_fold"/>
</dbReference>
<evidence type="ECO:0000256" key="6">
    <source>
        <dbReference type="ARBA" id="ARBA00022825"/>
    </source>
</evidence>
<evidence type="ECO:0000313" key="9">
    <source>
        <dbReference type="EMBL" id="GAA2382563.1"/>
    </source>
</evidence>
<sequence>MGEPIRPAEPLAPREDTVDRLFGHLVADPYRWLEDASSERTAKWLRFQEERFDAAVRSRGERRSWERLVRSLAGAGATDSPVWRADRCFFEDLRPGREHPVLCVAGPDGTARILVDPARLAPSGRTVLGAWSPSPDGSLLACQLSSDGLEEPRLHVFDVETGDLVEDPVDRTRGPAPVWVPGRSGYYYVRRPASAGGPGLRRRVHWHRLGTDPDTDPVVFEEETEGSVSYGLSVDERGHRLALSVRSGDRPGTRLWLADLARGPLEAPSFRPVRAGEGADSSLWVDREGTAWVLTGHGADGRRLCVLDPRDPDSGLRQVIGERAGAVLQEVVPVDGPDDRPLLLVLWSREACGELTLHDRVTGSLVDRVALPGAGTVSRLSVRPGGGREAWFCYTDYVTPRHVLRYDASDGTVAPWPVPGRGTGPVPDGAADGRAAGVTTLRVEYPSNDGVLVTMALVVPDDAPDGTGTGDAVPGRPRPVLMRGYGGFGVQARPYHGPEVLAWVRSGGVFAEPHIRGGGERGESWHRAGARESKQQSIDDFHAAARWLVRHGWTTPDRLAVTGTSNGGLLVCAAAVQHPELYGAVSSAAPLLDMVRYERFGLGPAWVHEYGSASVPEELDWLLAYSPYHNVCEGLRYPAVLLSAFDNDTRVDPLHARKMCAALQHAAVNPGDVLLRREDLGHGARSQSSAIGFAADVLTFLAAVTGLEPATPPEAGPGGAGG</sequence>
<dbReference type="InterPro" id="IPR051167">
    <property type="entry name" value="Prolyl_oligopep/macrocyclase"/>
</dbReference>
<evidence type="ECO:0000256" key="3">
    <source>
        <dbReference type="ARBA" id="ARBA00011897"/>
    </source>
</evidence>
<dbReference type="InterPro" id="IPR002471">
    <property type="entry name" value="Pept_S9_AS"/>
</dbReference>
<evidence type="ECO:0000256" key="4">
    <source>
        <dbReference type="ARBA" id="ARBA00022670"/>
    </source>
</evidence>
<evidence type="ECO:0000256" key="1">
    <source>
        <dbReference type="ARBA" id="ARBA00001070"/>
    </source>
</evidence>
<dbReference type="PANTHER" id="PTHR42881:SF2">
    <property type="entry name" value="PROLYL ENDOPEPTIDASE"/>
    <property type="match status" value="1"/>
</dbReference>
<dbReference type="RefSeq" id="WP_344628719.1">
    <property type="nucleotide sequence ID" value="NZ_BAAATJ010000001.1"/>
</dbReference>
<evidence type="ECO:0000313" key="10">
    <source>
        <dbReference type="Proteomes" id="UP001500058"/>
    </source>
</evidence>
<name>A0ABP5UPC8_9ACTN</name>
<dbReference type="SUPFAM" id="SSF50993">
    <property type="entry name" value="Peptidase/esterase 'gauge' domain"/>
    <property type="match status" value="1"/>
</dbReference>
<accession>A0ABP5UPC8</accession>